<accession>A0A2P2NZ87</accession>
<name>A0A2P2NZ87_RHIMU</name>
<evidence type="ECO:0000313" key="1">
    <source>
        <dbReference type="EMBL" id="MBX47790.1"/>
    </source>
</evidence>
<dbReference type="AlphaFoldDB" id="A0A2P2NZ87"/>
<protein>
    <submittedName>
        <fullName evidence="1">Uncharacterized protein</fullName>
    </submittedName>
</protein>
<proteinExistence type="predicted"/>
<dbReference type="EMBL" id="GGEC01067306">
    <property type="protein sequence ID" value="MBX47790.1"/>
    <property type="molecule type" value="Transcribed_RNA"/>
</dbReference>
<organism evidence="1">
    <name type="scientific">Rhizophora mucronata</name>
    <name type="common">Asiatic mangrove</name>
    <dbReference type="NCBI Taxonomy" id="61149"/>
    <lineage>
        <taxon>Eukaryota</taxon>
        <taxon>Viridiplantae</taxon>
        <taxon>Streptophyta</taxon>
        <taxon>Embryophyta</taxon>
        <taxon>Tracheophyta</taxon>
        <taxon>Spermatophyta</taxon>
        <taxon>Magnoliopsida</taxon>
        <taxon>eudicotyledons</taxon>
        <taxon>Gunneridae</taxon>
        <taxon>Pentapetalae</taxon>
        <taxon>rosids</taxon>
        <taxon>fabids</taxon>
        <taxon>Malpighiales</taxon>
        <taxon>Rhizophoraceae</taxon>
        <taxon>Rhizophora</taxon>
    </lineage>
</organism>
<reference evidence="1" key="1">
    <citation type="submission" date="2018-02" db="EMBL/GenBank/DDBJ databases">
        <title>Rhizophora mucronata_Transcriptome.</title>
        <authorList>
            <person name="Meera S.P."/>
            <person name="Sreeshan A."/>
            <person name="Augustine A."/>
        </authorList>
    </citation>
    <scope>NUCLEOTIDE SEQUENCE</scope>
    <source>
        <tissue evidence="1">Leaf</tissue>
    </source>
</reference>
<sequence>MMFAMLLVELAISYKLACFGHPLLC</sequence>